<dbReference type="EMBL" id="JABFCR010000047">
    <property type="protein sequence ID" value="NNU34461.1"/>
    <property type="molecule type" value="Genomic_DNA"/>
</dbReference>
<evidence type="ECO:0000313" key="3">
    <source>
        <dbReference type="Proteomes" id="UP000566071"/>
    </source>
</evidence>
<keyword evidence="3" id="KW-1185">Reference proteome</keyword>
<accession>A0ABX1W1P9</accession>
<dbReference type="Proteomes" id="UP000566071">
    <property type="component" value="Unassembled WGS sequence"/>
</dbReference>
<organism evidence="1 3">
    <name type="scientific">Mucilaginibacter humi</name>
    <dbReference type="NCBI Taxonomy" id="2732510"/>
    <lineage>
        <taxon>Bacteria</taxon>
        <taxon>Pseudomonadati</taxon>
        <taxon>Bacteroidota</taxon>
        <taxon>Sphingobacteriia</taxon>
        <taxon>Sphingobacteriales</taxon>
        <taxon>Sphingobacteriaceae</taxon>
        <taxon>Mucilaginibacter</taxon>
    </lineage>
</organism>
<protein>
    <recommendedName>
        <fullName evidence="4">Secreted protein</fullName>
    </recommendedName>
</protein>
<name>A0ABX1W1P9_9SPHI</name>
<comment type="caution">
    <text evidence="1">The sequence shown here is derived from an EMBL/GenBank/DDBJ whole genome shotgun (WGS) entry which is preliminary data.</text>
</comment>
<evidence type="ECO:0000313" key="2">
    <source>
        <dbReference type="EMBL" id="NNU34461.1"/>
    </source>
</evidence>
<reference evidence="1 3" key="1">
    <citation type="submission" date="2020-05" db="EMBL/GenBank/DDBJ databases">
        <authorList>
            <person name="Khan S.A."/>
            <person name="Jeon C.O."/>
            <person name="Chun B.H."/>
        </authorList>
    </citation>
    <scope>NUCLEOTIDE SEQUENCE [LARGE SCALE GENOMIC DNA]</scope>
    <source>
        <strain evidence="1 3">S1162</strain>
    </source>
</reference>
<dbReference type="RefSeq" id="WP_175269835.1">
    <property type="nucleotide sequence ID" value="NZ_JABFCR010000033.1"/>
</dbReference>
<evidence type="ECO:0008006" key="4">
    <source>
        <dbReference type="Google" id="ProtNLM"/>
    </source>
</evidence>
<proteinExistence type="predicted"/>
<sequence>MLASKVKFLLFIAMLMFVAKPFLGFSLRCQRYFKAQQPCSQNILVKSFAKRKLEFNENSEYNPAKMKAKLANPGLPVVTLLLLPYVQYCHWYCGK</sequence>
<gene>
    <name evidence="1" type="ORF">HK413_08330</name>
    <name evidence="2" type="ORF">HK413_10620</name>
</gene>
<dbReference type="EMBL" id="JABFCR010000033">
    <property type="protein sequence ID" value="NNU34152.1"/>
    <property type="molecule type" value="Genomic_DNA"/>
</dbReference>
<evidence type="ECO:0000313" key="1">
    <source>
        <dbReference type="EMBL" id="NNU34152.1"/>
    </source>
</evidence>